<reference evidence="2 3" key="1">
    <citation type="submission" date="2017-11" db="EMBL/GenBank/DDBJ databases">
        <title>Taxonomic description and genome sequences of Spirosoma HA7 sp. nov., isolated from pollen microhabitat of Corylus avellana.</title>
        <authorList>
            <person name="Ambika Manirajan B."/>
            <person name="Suarez C."/>
            <person name="Ratering S."/>
            <person name="Geissler-Plaum R."/>
            <person name="Cardinale M."/>
            <person name="Sylvia S."/>
        </authorList>
    </citation>
    <scope>NUCLEOTIDE SEQUENCE [LARGE SCALE GENOMIC DNA]</scope>
    <source>
        <strain evidence="2 3">HA7</strain>
    </source>
</reference>
<dbReference type="Proteomes" id="UP000232883">
    <property type="component" value="Chromosome"/>
</dbReference>
<gene>
    <name evidence="2" type="ORF">CWM47_21740</name>
</gene>
<keyword evidence="3" id="KW-1185">Reference proteome</keyword>
<name>A0A2K8Z2W6_9BACT</name>
<dbReference type="EMBL" id="CP025096">
    <property type="protein sequence ID" value="AUD04230.1"/>
    <property type="molecule type" value="Genomic_DNA"/>
</dbReference>
<protein>
    <submittedName>
        <fullName evidence="2">Uncharacterized protein</fullName>
    </submittedName>
</protein>
<feature type="region of interest" description="Disordered" evidence="1">
    <location>
        <begin position="1"/>
        <end position="27"/>
    </location>
</feature>
<dbReference type="AlphaFoldDB" id="A0A2K8Z2W6"/>
<sequence>MKVGSNPLGQYLRQGGEQGRVSDQEQGARQGWRVSISGLVELELMPVKGTLAFDKPDPYVFMVLRTATDTDQTAQQMSVFS</sequence>
<dbReference type="KEGG" id="spir:CWM47_21740"/>
<organism evidence="2 3">
    <name type="scientific">Spirosoma pollinicola</name>
    <dbReference type="NCBI Taxonomy" id="2057025"/>
    <lineage>
        <taxon>Bacteria</taxon>
        <taxon>Pseudomonadati</taxon>
        <taxon>Bacteroidota</taxon>
        <taxon>Cytophagia</taxon>
        <taxon>Cytophagales</taxon>
        <taxon>Cytophagaceae</taxon>
        <taxon>Spirosoma</taxon>
    </lineage>
</organism>
<evidence type="ECO:0000313" key="2">
    <source>
        <dbReference type="EMBL" id="AUD04230.1"/>
    </source>
</evidence>
<accession>A0A2K8Z2W6</accession>
<evidence type="ECO:0000256" key="1">
    <source>
        <dbReference type="SAM" id="MobiDB-lite"/>
    </source>
</evidence>
<evidence type="ECO:0000313" key="3">
    <source>
        <dbReference type="Proteomes" id="UP000232883"/>
    </source>
</evidence>
<proteinExistence type="predicted"/>